<accession>A0A091D4F6</accession>
<keyword evidence="2" id="KW-1185">Reference proteome</keyword>
<dbReference type="EMBL" id="KN123304">
    <property type="protein sequence ID" value="KFO25917.1"/>
    <property type="molecule type" value="Genomic_DNA"/>
</dbReference>
<dbReference type="Proteomes" id="UP000028990">
    <property type="component" value="Unassembled WGS sequence"/>
</dbReference>
<gene>
    <name evidence="1" type="ORF">H920_12683</name>
</gene>
<evidence type="ECO:0000313" key="1">
    <source>
        <dbReference type="EMBL" id="KFO25917.1"/>
    </source>
</evidence>
<protein>
    <submittedName>
        <fullName evidence="1">Uncharacterized protein</fullName>
    </submittedName>
</protein>
<reference evidence="1 2" key="1">
    <citation type="submission" date="2013-11" db="EMBL/GenBank/DDBJ databases">
        <title>The Damaraland mole rat (Fukomys damarensis) genome and evolution of African mole rats.</title>
        <authorList>
            <person name="Gladyshev V.N."/>
            <person name="Fang X."/>
        </authorList>
    </citation>
    <scope>NUCLEOTIDE SEQUENCE [LARGE SCALE GENOMIC DNA]</scope>
    <source>
        <tissue evidence="1">Liver</tissue>
    </source>
</reference>
<evidence type="ECO:0000313" key="2">
    <source>
        <dbReference type="Proteomes" id="UP000028990"/>
    </source>
</evidence>
<proteinExistence type="predicted"/>
<organism evidence="1 2">
    <name type="scientific">Fukomys damarensis</name>
    <name type="common">Damaraland mole rat</name>
    <name type="synonym">Cryptomys damarensis</name>
    <dbReference type="NCBI Taxonomy" id="885580"/>
    <lineage>
        <taxon>Eukaryota</taxon>
        <taxon>Metazoa</taxon>
        <taxon>Chordata</taxon>
        <taxon>Craniata</taxon>
        <taxon>Vertebrata</taxon>
        <taxon>Euteleostomi</taxon>
        <taxon>Mammalia</taxon>
        <taxon>Eutheria</taxon>
        <taxon>Euarchontoglires</taxon>
        <taxon>Glires</taxon>
        <taxon>Rodentia</taxon>
        <taxon>Hystricomorpha</taxon>
        <taxon>Bathyergidae</taxon>
        <taxon>Fukomys</taxon>
    </lineage>
</organism>
<dbReference type="AlphaFoldDB" id="A0A091D4F6"/>
<name>A0A091D4F6_FUKDA</name>
<sequence length="166" mass="17741">MENASSLITRKQPTKVVLGQEVGTCPPATAASPRKVNRSPPASVRLNSLRVIILQCPLVPQKSLLHNFKHPGNFSGAPPKCTARTLSSGPDINLKTDPFHCAGAAALCGTDQKLYGTLCNYGEVLGDKRCLPYHSVGVPLSRREDCTSKEQCVACGAAMERAHDEC</sequence>